<dbReference type="SFLD" id="SFLDG01132">
    <property type="entry name" value="C1.5.3:_5'-Nucleotidase_Like"/>
    <property type="match status" value="1"/>
</dbReference>
<comment type="caution">
    <text evidence="1">The sequence shown here is derived from an EMBL/GenBank/DDBJ whole genome shotgun (WGS) entry which is preliminary data.</text>
</comment>
<dbReference type="NCBIfam" id="TIGR01509">
    <property type="entry name" value="HAD-SF-IA-v3"/>
    <property type="match status" value="1"/>
</dbReference>
<dbReference type="PANTHER" id="PTHR47438">
    <property type="entry name" value="PHOSPHATE METABOLISM PROTEIN 8-RELATED"/>
    <property type="match status" value="1"/>
</dbReference>
<dbReference type="FunFam" id="1.10.150.450:FF:000001">
    <property type="entry name" value="SDT1p Pyrimidine nucleotidase"/>
    <property type="match status" value="1"/>
</dbReference>
<reference evidence="1 2" key="1">
    <citation type="submission" date="2017-03" db="EMBL/GenBank/DDBJ databases">
        <title>Genomes of endolithic fungi from Antarctica.</title>
        <authorList>
            <person name="Coleine C."/>
            <person name="Masonjones S."/>
            <person name="Stajich J.E."/>
        </authorList>
    </citation>
    <scope>NUCLEOTIDE SEQUENCE [LARGE SCALE GENOMIC DNA]</scope>
    <source>
        <strain evidence="1 2">CCFEE 5184</strain>
    </source>
</reference>
<dbReference type="InterPro" id="IPR006439">
    <property type="entry name" value="HAD-SF_hydro_IA"/>
</dbReference>
<proteinExistence type="predicted"/>
<dbReference type="OrthoDB" id="1065058at2759"/>
<gene>
    <name evidence="1" type="ORF">B0A55_13751</name>
</gene>
<dbReference type="EMBL" id="NAJQ01002109">
    <property type="protein sequence ID" value="TKA49294.1"/>
    <property type="molecule type" value="Genomic_DNA"/>
</dbReference>
<dbReference type="SFLD" id="SFLDG01129">
    <property type="entry name" value="C1.5:_HAD__Beta-PGM__Phosphata"/>
    <property type="match status" value="1"/>
</dbReference>
<dbReference type="GO" id="GO:0008252">
    <property type="term" value="F:nucleotidase activity"/>
    <property type="evidence" value="ECO:0007669"/>
    <property type="project" value="TreeGrafter"/>
</dbReference>
<dbReference type="Gene3D" id="3.40.50.1000">
    <property type="entry name" value="HAD superfamily/HAD-like"/>
    <property type="match status" value="1"/>
</dbReference>
<dbReference type="AlphaFoldDB" id="A0A4U0VJB7"/>
<dbReference type="SUPFAM" id="SSF56784">
    <property type="entry name" value="HAD-like"/>
    <property type="match status" value="1"/>
</dbReference>
<dbReference type="Pfam" id="PF00702">
    <property type="entry name" value="Hydrolase"/>
    <property type="match status" value="1"/>
</dbReference>
<dbReference type="Proteomes" id="UP000309340">
    <property type="component" value="Unassembled WGS sequence"/>
</dbReference>
<dbReference type="NCBIfam" id="TIGR01993">
    <property type="entry name" value="Pyr-5-nucltdase"/>
    <property type="match status" value="1"/>
</dbReference>
<dbReference type="InterPro" id="IPR023214">
    <property type="entry name" value="HAD_sf"/>
</dbReference>
<evidence type="ECO:0000313" key="2">
    <source>
        <dbReference type="Proteomes" id="UP000309340"/>
    </source>
</evidence>
<accession>A0A4U0VJB7</accession>
<protein>
    <recommendedName>
        <fullName evidence="3">Pyrimidine 5'-nucleotidase</fullName>
    </recommendedName>
</protein>
<dbReference type="GO" id="GO:0006206">
    <property type="term" value="P:pyrimidine nucleobase metabolic process"/>
    <property type="evidence" value="ECO:0007669"/>
    <property type="project" value="TreeGrafter"/>
</dbReference>
<name>A0A4U0VJB7_9PEZI</name>
<dbReference type="GO" id="GO:0009166">
    <property type="term" value="P:nucleotide catabolic process"/>
    <property type="evidence" value="ECO:0007669"/>
    <property type="project" value="TreeGrafter"/>
</dbReference>
<keyword evidence="2" id="KW-1185">Reference proteome</keyword>
<dbReference type="Gene3D" id="1.10.150.450">
    <property type="match status" value="1"/>
</dbReference>
<dbReference type="InterPro" id="IPR010237">
    <property type="entry name" value="Pyr-5-nucltdase"/>
</dbReference>
<evidence type="ECO:0008006" key="3">
    <source>
        <dbReference type="Google" id="ProtNLM"/>
    </source>
</evidence>
<sequence>MGANGVSNGGKEVRTGIQHQKTFFFDIDNCLYPKSYRIHDMMGQLIDEYFQTHLSLSKEDAFSLHQRYYKDYGLAIEGLVRFHKVDPLEYNEKVDDALPLDEVIKPDPKLRQLLEDIDRSQVKLWLFTNAHITHGRRVVRLLGLQDCFDGITYCDYGAEELLCKPRREMYDKAMQDSGTKDGSQCYFVDDNALNAKAGKEYGWKSAHLVEPSVKAPEHPVADFQIENLEELRQVFPELFKQP</sequence>
<organism evidence="1 2">
    <name type="scientific">Friedmanniomyces simplex</name>
    <dbReference type="NCBI Taxonomy" id="329884"/>
    <lineage>
        <taxon>Eukaryota</taxon>
        <taxon>Fungi</taxon>
        <taxon>Dikarya</taxon>
        <taxon>Ascomycota</taxon>
        <taxon>Pezizomycotina</taxon>
        <taxon>Dothideomycetes</taxon>
        <taxon>Dothideomycetidae</taxon>
        <taxon>Mycosphaerellales</taxon>
        <taxon>Teratosphaeriaceae</taxon>
        <taxon>Friedmanniomyces</taxon>
    </lineage>
</organism>
<dbReference type="SFLD" id="SFLDS00003">
    <property type="entry name" value="Haloacid_Dehalogenase"/>
    <property type="match status" value="1"/>
</dbReference>
<dbReference type="STRING" id="329884.A0A4U0VJB7"/>
<dbReference type="InterPro" id="IPR036412">
    <property type="entry name" value="HAD-like_sf"/>
</dbReference>
<dbReference type="PANTHER" id="PTHR47438:SF1">
    <property type="entry name" value="PHOSPHATE METABOLISM PROTEIN 8-RELATED"/>
    <property type="match status" value="1"/>
</dbReference>
<dbReference type="InterPro" id="IPR052791">
    <property type="entry name" value="SSM1_domain"/>
</dbReference>
<evidence type="ECO:0000313" key="1">
    <source>
        <dbReference type="EMBL" id="TKA49294.1"/>
    </source>
</evidence>